<dbReference type="InterPro" id="IPR020103">
    <property type="entry name" value="PsdUridine_synth_cat_dom_sf"/>
</dbReference>
<dbReference type="InterPro" id="IPR050188">
    <property type="entry name" value="RluA_PseudoU_synthase"/>
</dbReference>
<dbReference type="AlphaFoldDB" id="A0A1F4UMH5"/>
<dbReference type="GO" id="GO:0000455">
    <property type="term" value="P:enzyme-directed rRNA pseudouridine synthesis"/>
    <property type="evidence" value="ECO:0007669"/>
    <property type="project" value="TreeGrafter"/>
</dbReference>
<accession>A0A1F4UMH5</accession>
<proteinExistence type="inferred from homology"/>
<evidence type="ECO:0000313" key="5">
    <source>
        <dbReference type="EMBL" id="OGC46116.1"/>
    </source>
</evidence>
<dbReference type="InterPro" id="IPR006145">
    <property type="entry name" value="PsdUridine_synth_RsuA/RluA"/>
</dbReference>
<dbReference type="NCBIfam" id="TIGR00005">
    <property type="entry name" value="rluA_subfam"/>
    <property type="match status" value="1"/>
</dbReference>
<dbReference type="PANTHER" id="PTHR21600">
    <property type="entry name" value="MITOCHONDRIAL RNA PSEUDOURIDINE SYNTHASE"/>
    <property type="match status" value="1"/>
</dbReference>
<comment type="caution">
    <text evidence="5">The sequence shown here is derived from an EMBL/GenBank/DDBJ whole genome shotgun (WGS) entry which is preliminary data.</text>
</comment>
<protein>
    <recommendedName>
        <fullName evidence="3">Pseudouridine synthase</fullName>
        <ecNumber evidence="3">5.4.99.-</ecNumber>
    </recommendedName>
</protein>
<dbReference type="CDD" id="cd02869">
    <property type="entry name" value="PseudoU_synth_RluA_like"/>
    <property type="match status" value="1"/>
</dbReference>
<dbReference type="GO" id="GO:0003723">
    <property type="term" value="F:RNA binding"/>
    <property type="evidence" value="ECO:0007669"/>
    <property type="project" value="InterPro"/>
</dbReference>
<dbReference type="InterPro" id="IPR006225">
    <property type="entry name" value="PsdUridine_synth_RluC/D"/>
</dbReference>
<evidence type="ECO:0000256" key="1">
    <source>
        <dbReference type="ARBA" id="ARBA00010876"/>
    </source>
</evidence>
<comment type="similarity">
    <text evidence="1 3">Belongs to the pseudouridine synthase RluA family.</text>
</comment>
<gene>
    <name evidence="5" type="ORF">A2V49_03485</name>
</gene>
<organism evidence="5 6">
    <name type="scientific">candidate division WWE3 bacterium RBG_19FT_COMBO_34_6</name>
    <dbReference type="NCBI Taxonomy" id="1802612"/>
    <lineage>
        <taxon>Bacteria</taxon>
        <taxon>Katanobacteria</taxon>
    </lineage>
</organism>
<dbReference type="InterPro" id="IPR006224">
    <property type="entry name" value="PsdUridine_synth_RluA-like_CS"/>
</dbReference>
<dbReference type="Pfam" id="PF00849">
    <property type="entry name" value="PseudoU_synth_2"/>
    <property type="match status" value="1"/>
</dbReference>
<dbReference type="SUPFAM" id="SSF55120">
    <property type="entry name" value="Pseudouridine synthase"/>
    <property type="match status" value="1"/>
</dbReference>
<dbReference type="GO" id="GO:0140098">
    <property type="term" value="F:catalytic activity, acting on RNA"/>
    <property type="evidence" value="ECO:0007669"/>
    <property type="project" value="UniProtKB-ARBA"/>
</dbReference>
<evidence type="ECO:0000259" key="4">
    <source>
        <dbReference type="Pfam" id="PF00849"/>
    </source>
</evidence>
<evidence type="ECO:0000256" key="3">
    <source>
        <dbReference type="RuleBase" id="RU362028"/>
    </source>
</evidence>
<sequence>MYPQIKANILFEDKSLIVFDKPSSMVVNDSNTSPSDTLQSSISIIKDEDDTSEFSMRSGILHRLDKDTSGVLIVAKNSNVFEKLKEQFVKRQVKKHYIGLNFGHLDDQEIVIDAPIKRDPRNRMRMCVHSDGKNAITKIILKKNIIIDDQHLCLTDIYPHTGRTHQIRVHTSSFNHPILGDKIYLTKAQYSLSQTIVSRLMLHALDITFYHPDLEKNMTVTAPLPKEFEEMYSKYH</sequence>
<dbReference type="PROSITE" id="PS01129">
    <property type="entry name" value="PSI_RLU"/>
    <property type="match status" value="1"/>
</dbReference>
<comment type="catalytic activity">
    <reaction evidence="3">
        <text>a uridine in RNA = a pseudouridine in RNA</text>
        <dbReference type="Rhea" id="RHEA:48348"/>
        <dbReference type="Rhea" id="RHEA-COMP:12068"/>
        <dbReference type="Rhea" id="RHEA-COMP:12069"/>
        <dbReference type="ChEBI" id="CHEBI:65314"/>
        <dbReference type="ChEBI" id="CHEBI:65315"/>
    </reaction>
</comment>
<evidence type="ECO:0000256" key="2">
    <source>
        <dbReference type="PIRSR" id="PIRSR606225-1"/>
    </source>
</evidence>
<dbReference type="GO" id="GO:0009982">
    <property type="term" value="F:pseudouridine synthase activity"/>
    <property type="evidence" value="ECO:0007669"/>
    <property type="project" value="InterPro"/>
</dbReference>
<keyword evidence="3" id="KW-0413">Isomerase</keyword>
<evidence type="ECO:0000313" key="6">
    <source>
        <dbReference type="Proteomes" id="UP000178615"/>
    </source>
</evidence>
<dbReference type="EC" id="5.4.99.-" evidence="3"/>
<feature type="active site" evidence="2">
    <location>
        <position position="65"/>
    </location>
</feature>
<dbReference type="EMBL" id="MEUV01000014">
    <property type="protein sequence ID" value="OGC46116.1"/>
    <property type="molecule type" value="Genomic_DNA"/>
</dbReference>
<comment type="function">
    <text evidence="3">Responsible for synthesis of pseudouridine from uracil.</text>
</comment>
<dbReference type="Proteomes" id="UP000178615">
    <property type="component" value="Unassembled WGS sequence"/>
</dbReference>
<reference evidence="5 6" key="1">
    <citation type="journal article" date="2016" name="Nat. Commun.">
        <title>Thousands of microbial genomes shed light on interconnected biogeochemical processes in an aquifer system.</title>
        <authorList>
            <person name="Anantharaman K."/>
            <person name="Brown C.T."/>
            <person name="Hug L.A."/>
            <person name="Sharon I."/>
            <person name="Castelle C.J."/>
            <person name="Probst A.J."/>
            <person name="Thomas B.C."/>
            <person name="Singh A."/>
            <person name="Wilkins M.J."/>
            <person name="Karaoz U."/>
            <person name="Brodie E.L."/>
            <person name="Williams K.H."/>
            <person name="Hubbard S.S."/>
            <person name="Banfield J.F."/>
        </authorList>
    </citation>
    <scope>NUCLEOTIDE SEQUENCE [LARGE SCALE GENOMIC DNA]</scope>
</reference>
<dbReference type="PANTHER" id="PTHR21600:SF87">
    <property type="entry name" value="RNA PSEUDOURIDYLATE SYNTHASE DOMAIN-CONTAINING PROTEIN 1"/>
    <property type="match status" value="1"/>
</dbReference>
<dbReference type="Gene3D" id="3.30.2350.10">
    <property type="entry name" value="Pseudouridine synthase"/>
    <property type="match status" value="1"/>
</dbReference>
<feature type="domain" description="Pseudouridine synthase RsuA/RluA-like" evidence="4">
    <location>
        <begin position="16"/>
        <end position="172"/>
    </location>
</feature>
<name>A0A1F4UMH5_UNCKA</name>